<feature type="compositionally biased region" description="Polar residues" evidence="1">
    <location>
        <begin position="9"/>
        <end position="19"/>
    </location>
</feature>
<gene>
    <name evidence="2" type="primary">15</name>
    <name evidence="2" type="ORF">DNAM5_15</name>
</gene>
<evidence type="ECO:0000313" key="3">
    <source>
        <dbReference type="Proteomes" id="UP000202086"/>
    </source>
</evidence>
<evidence type="ECO:0000313" key="2">
    <source>
        <dbReference type="EMBL" id="AGM11878.1"/>
    </source>
</evidence>
<feature type="region of interest" description="Disordered" evidence="1">
    <location>
        <begin position="1"/>
        <end position="20"/>
    </location>
</feature>
<reference evidence="2 3" key="1">
    <citation type="submission" date="2012-12" db="EMBL/GenBank/DDBJ databases">
        <authorList>
            <person name="Sencilo A."/>
            <person name="Jacobs-Sera D."/>
            <person name="Russell D.A."/>
            <person name="Ko C."/>
            <person name="Atanasova N."/>
            <person name="Osterlund E."/>
            <person name="Oksanen H.M."/>
            <person name="Bamford D.H."/>
            <person name="Hatfull G.F."/>
            <person name="Roine E."/>
            <person name="Hendrix R.W."/>
        </authorList>
    </citation>
    <scope>NUCLEOTIDE SEQUENCE [LARGE SCALE GENOMIC DNA]</scope>
</reference>
<sequence>MTPRYTLAGDTTTSTNSGTLDYFHPAPRIYQTRTRSDERGKIEMAKICPECGHEVERETDLTKPGLVMGDADVPAHRCPACEVTYSGVELPEA</sequence>
<proteinExistence type="predicted"/>
<dbReference type="GeneID" id="16193556"/>
<dbReference type="OrthoDB" id="26613at10239"/>
<name>R4TNR9_9CAUD</name>
<dbReference type="KEGG" id="vg:16193556"/>
<evidence type="ECO:0000256" key="1">
    <source>
        <dbReference type="SAM" id="MobiDB-lite"/>
    </source>
</evidence>
<protein>
    <submittedName>
        <fullName evidence="2">Uncharacterized protein</fullName>
    </submittedName>
</protein>
<dbReference type="RefSeq" id="YP_008059577.1">
    <property type="nucleotide sequence ID" value="NC_021330.1"/>
</dbReference>
<dbReference type="Proteomes" id="UP000202086">
    <property type="component" value="Segment"/>
</dbReference>
<accession>R4TNR9</accession>
<dbReference type="EMBL" id="KC292029">
    <property type="protein sequence ID" value="AGM11878.1"/>
    <property type="molecule type" value="Genomic_DNA"/>
</dbReference>
<keyword evidence="3" id="KW-1185">Reference proteome</keyword>
<organism evidence="2 3">
    <name type="scientific">Haloarcula californiae tailed virus 1</name>
    <dbReference type="NCBI Taxonomy" id="1273746"/>
    <lineage>
        <taxon>Viruses</taxon>
        <taxon>Duplodnaviria</taxon>
        <taxon>Heunggongvirae</taxon>
        <taxon>Uroviricota</taxon>
        <taxon>Caudoviricetes</taxon>
        <taxon>Thumleimavirales</taxon>
        <taxon>Druskaviridae</taxon>
        <taxon>Hacavirus</taxon>
        <taxon>Hacavirus italiense</taxon>
        <taxon>Hacavirus HCTV1</taxon>
    </lineage>
</organism>